<accession>A0A7S7NYN5</accession>
<protein>
    <submittedName>
        <fullName evidence="2">Thiol-disulfide isomerase</fullName>
    </submittedName>
</protein>
<evidence type="ECO:0000313" key="3">
    <source>
        <dbReference type="Proteomes" id="UP000593892"/>
    </source>
</evidence>
<sequence>MPLLTYQQARPWAKAMRQAVELKKMPPWFAVGGGPFHNNPSLTAEEIKTISAWAEAGAPRGPAREAPQPAHWTNGWNIRSPDLVVAAQRPFAVPASGTVDYQFVILPLRTMEDHWVTAAEIRPGARSAVHHIVAYIREPGSEWLKDAPRNQAFRAQGVTTSDILAIYTPGQAPFQAPEGMAKRLPAGSELVLQFHYTPNGTPEMDQTSVGMVFTSKPPTKRVLTLQIGNAEFHIPPGDPNYRVSAGGTLPNDALLLSMFPHMHLRGKAFEYEITAEGGHAETLLRVAPYSFQWQLNYVLEQPRLLRKGTHLRFTGWFDNSPANPFNPDPLKEVSYGEQSWEEMMIGFFDVAVDPKLDKSAFFVR</sequence>
<proteinExistence type="predicted"/>
<dbReference type="KEGG" id="pfer:IRI77_31665"/>
<dbReference type="GO" id="GO:0016715">
    <property type="term" value="F:oxidoreductase activity, acting on paired donors, with incorporation or reduction of molecular oxygen, reduced ascorbate as one donor, and incorporation of one atom of oxygen"/>
    <property type="evidence" value="ECO:0007669"/>
    <property type="project" value="InterPro"/>
</dbReference>
<keyword evidence="2" id="KW-0413">Isomerase</keyword>
<dbReference type="Gene3D" id="2.60.120.230">
    <property type="match status" value="1"/>
</dbReference>
<dbReference type="GO" id="GO:0016853">
    <property type="term" value="F:isomerase activity"/>
    <property type="evidence" value="ECO:0007669"/>
    <property type="project" value="UniProtKB-KW"/>
</dbReference>
<dbReference type="AlphaFoldDB" id="A0A7S7NYN5"/>
<name>A0A7S7NYN5_PALFE</name>
<keyword evidence="1" id="KW-1015">Disulfide bond</keyword>
<dbReference type="SUPFAM" id="SSF49742">
    <property type="entry name" value="PHM/PNGase F"/>
    <property type="match status" value="2"/>
</dbReference>
<dbReference type="Gene3D" id="2.60.120.310">
    <property type="entry name" value="Copper type II, ascorbate-dependent monooxygenase, N-terminal domain"/>
    <property type="match status" value="1"/>
</dbReference>
<dbReference type="GO" id="GO:0005507">
    <property type="term" value="F:copper ion binding"/>
    <property type="evidence" value="ECO:0007669"/>
    <property type="project" value="InterPro"/>
</dbReference>
<reference evidence="2 3" key="1">
    <citation type="submission" date="2020-10" db="EMBL/GenBank/DDBJ databases">
        <title>Complete genome sequence of Paludibaculum fermentans P105T, a facultatively anaerobic acidobacterium capable of dissimilatory Fe(III) reduction.</title>
        <authorList>
            <person name="Dedysh S.N."/>
            <person name="Beletsky A.V."/>
            <person name="Kulichevskaya I.S."/>
            <person name="Mardanov A.V."/>
            <person name="Ravin N.V."/>
        </authorList>
    </citation>
    <scope>NUCLEOTIDE SEQUENCE [LARGE SCALE GENOMIC DNA]</scope>
    <source>
        <strain evidence="2 3">P105</strain>
    </source>
</reference>
<keyword evidence="3" id="KW-1185">Reference proteome</keyword>
<evidence type="ECO:0000256" key="1">
    <source>
        <dbReference type="ARBA" id="ARBA00023157"/>
    </source>
</evidence>
<dbReference type="InterPro" id="IPR008977">
    <property type="entry name" value="PHM/PNGase_F_dom_sf"/>
</dbReference>
<evidence type="ECO:0000313" key="2">
    <source>
        <dbReference type="EMBL" id="QOY92218.1"/>
    </source>
</evidence>
<dbReference type="InterPro" id="IPR014784">
    <property type="entry name" value="Cu2_ascorb_mOase-like_C"/>
</dbReference>
<dbReference type="Proteomes" id="UP000593892">
    <property type="component" value="Chromosome"/>
</dbReference>
<dbReference type="EMBL" id="CP063849">
    <property type="protein sequence ID" value="QOY92218.1"/>
    <property type="molecule type" value="Genomic_DNA"/>
</dbReference>
<gene>
    <name evidence="2" type="ORF">IRI77_31665</name>
</gene>
<dbReference type="InterPro" id="IPR036939">
    <property type="entry name" value="Cu2_ascorb_mOase_N_sf"/>
</dbReference>
<organism evidence="2 3">
    <name type="scientific">Paludibaculum fermentans</name>
    <dbReference type="NCBI Taxonomy" id="1473598"/>
    <lineage>
        <taxon>Bacteria</taxon>
        <taxon>Pseudomonadati</taxon>
        <taxon>Acidobacteriota</taxon>
        <taxon>Terriglobia</taxon>
        <taxon>Bryobacterales</taxon>
        <taxon>Bryobacteraceae</taxon>
        <taxon>Paludibaculum</taxon>
    </lineage>
</organism>